<evidence type="ECO:0000313" key="2">
    <source>
        <dbReference type="EMBL" id="SHJ06189.1"/>
    </source>
</evidence>
<sequence>MKNLLEGVLMMAVSLTAMTIAAPLGYGIWLQEGTVGWFLFYGGCLMLLMKGIHIIYAHGRRKFNEHLRCMRLRKIKRERANRK</sequence>
<dbReference type="AlphaFoldDB" id="A0A1M6G8C8"/>
<proteinExistence type="predicted"/>
<organism evidence="2 3">
    <name type="scientific">Cruoricaptor ignavus</name>
    <dbReference type="NCBI Taxonomy" id="1118202"/>
    <lineage>
        <taxon>Bacteria</taxon>
        <taxon>Pseudomonadati</taxon>
        <taxon>Bacteroidota</taxon>
        <taxon>Flavobacteriia</taxon>
        <taxon>Flavobacteriales</taxon>
        <taxon>Weeksellaceae</taxon>
        <taxon>Cruoricaptor</taxon>
    </lineage>
</organism>
<keyword evidence="1" id="KW-0812">Transmembrane</keyword>
<keyword evidence="3" id="KW-1185">Reference proteome</keyword>
<protein>
    <submittedName>
        <fullName evidence="2">Uncharacterized protein</fullName>
    </submittedName>
</protein>
<feature type="transmembrane region" description="Helical" evidence="1">
    <location>
        <begin position="7"/>
        <end position="29"/>
    </location>
</feature>
<evidence type="ECO:0000256" key="1">
    <source>
        <dbReference type="SAM" id="Phobius"/>
    </source>
</evidence>
<name>A0A1M6G8C8_9FLAO</name>
<feature type="transmembrane region" description="Helical" evidence="1">
    <location>
        <begin position="35"/>
        <end position="56"/>
    </location>
</feature>
<keyword evidence="1" id="KW-0472">Membrane</keyword>
<dbReference type="RefSeq" id="WP_073180264.1">
    <property type="nucleotide sequence ID" value="NZ_FQYI01000008.1"/>
</dbReference>
<dbReference type="EMBL" id="FQYI01000008">
    <property type="protein sequence ID" value="SHJ06189.1"/>
    <property type="molecule type" value="Genomic_DNA"/>
</dbReference>
<dbReference type="STRING" id="1118202.SAMN05443429_10895"/>
<dbReference type="Proteomes" id="UP000184335">
    <property type="component" value="Unassembled WGS sequence"/>
</dbReference>
<evidence type="ECO:0000313" key="3">
    <source>
        <dbReference type="Proteomes" id="UP000184335"/>
    </source>
</evidence>
<reference evidence="2 3" key="1">
    <citation type="submission" date="2016-11" db="EMBL/GenBank/DDBJ databases">
        <authorList>
            <person name="Jaros S."/>
            <person name="Januszkiewicz K."/>
            <person name="Wedrychowicz H."/>
        </authorList>
    </citation>
    <scope>NUCLEOTIDE SEQUENCE [LARGE SCALE GENOMIC DNA]</scope>
    <source>
        <strain evidence="2 3">DSM 25479</strain>
    </source>
</reference>
<gene>
    <name evidence="2" type="ORF">SAMN05443429_10895</name>
</gene>
<accession>A0A1M6G8C8</accession>
<keyword evidence="1" id="KW-1133">Transmembrane helix</keyword>